<feature type="compositionally biased region" description="Polar residues" evidence="1">
    <location>
        <begin position="438"/>
        <end position="451"/>
    </location>
</feature>
<dbReference type="InterPro" id="IPR000595">
    <property type="entry name" value="cNMP-bd_dom"/>
</dbReference>
<evidence type="ECO:0000256" key="1">
    <source>
        <dbReference type="SAM" id="MobiDB-lite"/>
    </source>
</evidence>
<feature type="region of interest" description="Disordered" evidence="1">
    <location>
        <begin position="1"/>
        <end position="33"/>
    </location>
</feature>
<dbReference type="PROSITE" id="PS50042">
    <property type="entry name" value="CNMP_BINDING_3"/>
    <property type="match status" value="2"/>
</dbReference>
<dbReference type="InterPro" id="IPR018490">
    <property type="entry name" value="cNMP-bd_dom_sf"/>
</dbReference>
<feature type="compositionally biased region" description="Polar residues" evidence="1">
    <location>
        <begin position="360"/>
        <end position="378"/>
    </location>
</feature>
<name>A0A061SM71_9CHLO</name>
<gene>
    <name evidence="3" type="primary">EPAC1</name>
    <name evidence="3" type="ORF">TSPGSL018_1732</name>
</gene>
<dbReference type="PROSITE" id="PS00889">
    <property type="entry name" value="CNMP_BINDING_2"/>
    <property type="match status" value="1"/>
</dbReference>
<feature type="region of interest" description="Disordered" evidence="1">
    <location>
        <begin position="342"/>
        <end position="407"/>
    </location>
</feature>
<dbReference type="CDD" id="cd00038">
    <property type="entry name" value="CAP_ED"/>
    <property type="match status" value="2"/>
</dbReference>
<dbReference type="Pfam" id="PF00027">
    <property type="entry name" value="cNMP_binding"/>
    <property type="match status" value="1"/>
</dbReference>
<dbReference type="AlphaFoldDB" id="A0A061SM71"/>
<dbReference type="SUPFAM" id="SSF51206">
    <property type="entry name" value="cAMP-binding domain-like"/>
    <property type="match status" value="2"/>
</dbReference>
<dbReference type="EMBL" id="GBEZ01000793">
    <property type="protein sequence ID" value="JAC84119.1"/>
    <property type="molecule type" value="Transcribed_RNA"/>
</dbReference>
<feature type="region of interest" description="Disordered" evidence="1">
    <location>
        <begin position="437"/>
        <end position="495"/>
    </location>
</feature>
<dbReference type="PANTHER" id="PTHR23011:SF28">
    <property type="entry name" value="CYCLIC NUCLEOTIDE-BINDING DOMAIN CONTAINING PROTEIN"/>
    <property type="match status" value="1"/>
</dbReference>
<sequence>MLRTDQRILRPAASQPHSRSTESDSRGRQDRDAALEKGHLASEELRQLNLKKLQFILKQEHRNNDSVKRLVELVTSLCTFFRMLPRSLQYEVCKVMRLETFVRNEVVFTTGDLADKFYIVANGRLEVCVNDAAEAHGRTLHSVAVLQRGDSFGEVALMMAAPRTATVVVHSTRAELLTVAREDFHRVLHDIYGISVQERLLFLRSLSAFQTVPTFKLEAVAHLLQAVIHPAGTVFDLRDGTVYFVTEGECQLKRGGPRRPEAALAASDSLGFYTANTVARLGPGEFFGEPSAFPELRQDGWYVESHTECKLYTLSAAELVNSCDRSIADIVRRAGEFKADFHKRRLGRAEQQRGAARTPQPASRTAATPSRSRPSTVGSHARGRGSFMGSVPGTPKASRRREEEDLDEREFNALEELKQHIFATALELEKQRLEMSRRGSSLAPSRTQSPFNLPPVGLRPGSVGTWSSFTNPEANRRRRQSLLSPSASPVPLESERLDSGAWKATAYPLAPGESPSAKQALLAAGGLQLVAPESLHGTPGLLSAAPANGTRGADCAGYMQVGGRGYIGYDTKHTRLQVANWERHRLQG</sequence>
<evidence type="ECO:0000313" key="3">
    <source>
        <dbReference type="EMBL" id="JAC84119.1"/>
    </source>
</evidence>
<organism evidence="3">
    <name type="scientific">Tetraselmis sp. GSL018</name>
    <dbReference type="NCBI Taxonomy" id="582737"/>
    <lineage>
        <taxon>Eukaryota</taxon>
        <taxon>Viridiplantae</taxon>
        <taxon>Chlorophyta</taxon>
        <taxon>core chlorophytes</taxon>
        <taxon>Chlorodendrophyceae</taxon>
        <taxon>Chlorodendrales</taxon>
        <taxon>Chlorodendraceae</taxon>
        <taxon>Tetraselmis</taxon>
    </lineage>
</organism>
<dbReference type="InterPro" id="IPR018488">
    <property type="entry name" value="cNMP-bd_CS"/>
</dbReference>
<proteinExistence type="predicted"/>
<reference evidence="3" key="1">
    <citation type="submission" date="2014-05" db="EMBL/GenBank/DDBJ databases">
        <title>The transcriptome of the halophilic microalga Tetraselmis sp. GSL018 isolated from the Great Salt Lake, Utah.</title>
        <authorList>
            <person name="Jinkerson R.E."/>
            <person name="D'Adamo S."/>
            <person name="Posewitz M.C."/>
        </authorList>
    </citation>
    <scope>NUCLEOTIDE SEQUENCE</scope>
    <source>
        <strain evidence="3">GSL018</strain>
    </source>
</reference>
<feature type="compositionally biased region" description="Polar residues" evidence="1">
    <location>
        <begin position="464"/>
        <end position="473"/>
    </location>
</feature>
<dbReference type="SMART" id="SM00100">
    <property type="entry name" value="cNMP"/>
    <property type="match status" value="1"/>
</dbReference>
<dbReference type="Gene3D" id="2.60.120.10">
    <property type="entry name" value="Jelly Rolls"/>
    <property type="match status" value="2"/>
</dbReference>
<evidence type="ECO:0000259" key="2">
    <source>
        <dbReference type="PROSITE" id="PS50042"/>
    </source>
</evidence>
<dbReference type="PRINTS" id="PR00103">
    <property type="entry name" value="CAMPKINASE"/>
</dbReference>
<feature type="compositionally biased region" description="Low complexity" evidence="1">
    <location>
        <begin position="481"/>
        <end position="492"/>
    </location>
</feature>
<feature type="domain" description="Cyclic nucleotide-binding" evidence="2">
    <location>
        <begin position="80"/>
        <end position="188"/>
    </location>
</feature>
<dbReference type="InterPro" id="IPR014710">
    <property type="entry name" value="RmlC-like_jellyroll"/>
</dbReference>
<dbReference type="PANTHER" id="PTHR23011">
    <property type="entry name" value="CYCLIC NUCLEOTIDE-BINDING DOMAIN CONTAINING PROTEIN"/>
    <property type="match status" value="1"/>
</dbReference>
<accession>A0A061SM71</accession>
<protein>
    <submittedName>
        <fullName evidence="3">Rap guanine nucleotide exchange factor (GEF) 3</fullName>
    </submittedName>
</protein>
<feature type="domain" description="Cyclic nucleotide-binding" evidence="2">
    <location>
        <begin position="241"/>
        <end position="315"/>
    </location>
</feature>
<feature type="compositionally biased region" description="Basic and acidic residues" evidence="1">
    <location>
        <begin position="19"/>
        <end position="33"/>
    </location>
</feature>